<reference evidence="2 3" key="1">
    <citation type="submission" date="2019-05" db="EMBL/GenBank/DDBJ databases">
        <title>Another draft genome of Portunus trituberculatus and its Hox gene families provides insights of decapod evolution.</title>
        <authorList>
            <person name="Jeong J.-H."/>
            <person name="Song I."/>
            <person name="Kim S."/>
            <person name="Choi T."/>
            <person name="Kim D."/>
            <person name="Ryu S."/>
            <person name="Kim W."/>
        </authorList>
    </citation>
    <scope>NUCLEOTIDE SEQUENCE [LARGE SCALE GENOMIC DNA]</scope>
    <source>
        <tissue evidence="2">Muscle</tissue>
    </source>
</reference>
<dbReference type="AlphaFoldDB" id="A0A5B7DZZ7"/>
<sequence>MKKIEGNTNEGNQVTEGAHWRKQLTKAMKKARHLLVWVFAAHTCAPHTSRTTPLAPAPPCPAPPPTSPTQAREGKGGCNFKQRKDEFYVGASRRENGVR</sequence>
<evidence type="ECO:0000313" key="2">
    <source>
        <dbReference type="EMBL" id="MPC26795.1"/>
    </source>
</evidence>
<evidence type="ECO:0000256" key="1">
    <source>
        <dbReference type="SAM" id="MobiDB-lite"/>
    </source>
</evidence>
<name>A0A5B7DZZ7_PORTR</name>
<dbReference type="Proteomes" id="UP000324222">
    <property type="component" value="Unassembled WGS sequence"/>
</dbReference>
<feature type="region of interest" description="Disordered" evidence="1">
    <location>
        <begin position="47"/>
        <end position="99"/>
    </location>
</feature>
<evidence type="ECO:0000313" key="3">
    <source>
        <dbReference type="Proteomes" id="UP000324222"/>
    </source>
</evidence>
<keyword evidence="3" id="KW-1185">Reference proteome</keyword>
<accession>A0A5B7DZZ7</accession>
<feature type="compositionally biased region" description="Basic and acidic residues" evidence="1">
    <location>
        <begin position="82"/>
        <end position="99"/>
    </location>
</feature>
<comment type="caution">
    <text evidence="2">The sequence shown here is derived from an EMBL/GenBank/DDBJ whole genome shotgun (WGS) entry which is preliminary data.</text>
</comment>
<organism evidence="2 3">
    <name type="scientific">Portunus trituberculatus</name>
    <name type="common">Swimming crab</name>
    <name type="synonym">Neptunus trituberculatus</name>
    <dbReference type="NCBI Taxonomy" id="210409"/>
    <lineage>
        <taxon>Eukaryota</taxon>
        <taxon>Metazoa</taxon>
        <taxon>Ecdysozoa</taxon>
        <taxon>Arthropoda</taxon>
        <taxon>Crustacea</taxon>
        <taxon>Multicrustacea</taxon>
        <taxon>Malacostraca</taxon>
        <taxon>Eumalacostraca</taxon>
        <taxon>Eucarida</taxon>
        <taxon>Decapoda</taxon>
        <taxon>Pleocyemata</taxon>
        <taxon>Brachyura</taxon>
        <taxon>Eubrachyura</taxon>
        <taxon>Portunoidea</taxon>
        <taxon>Portunidae</taxon>
        <taxon>Portuninae</taxon>
        <taxon>Portunus</taxon>
    </lineage>
</organism>
<protein>
    <submittedName>
        <fullName evidence="2">Uncharacterized protein</fullName>
    </submittedName>
</protein>
<proteinExistence type="predicted"/>
<gene>
    <name evidence="2" type="ORF">E2C01_019945</name>
</gene>
<dbReference type="EMBL" id="VSRR010001652">
    <property type="protein sequence ID" value="MPC26795.1"/>
    <property type="molecule type" value="Genomic_DNA"/>
</dbReference>
<feature type="compositionally biased region" description="Pro residues" evidence="1">
    <location>
        <begin position="55"/>
        <end position="67"/>
    </location>
</feature>